<sequence length="350" mass="37990">MASSFISSTSTAVMISILLCFTAFSLQRAAAGRGAAAIGGSYGGVEGVPAAYLFGDSLGDVGNNNYLLTYMKADFAHNGIDFAGGRATGRFSNGKNSADFILKHHHYRKRLTFEEKHSQDECLSFNKQIDYFSTAYAAMVEQVGNDQAQHHLANSIFAIIIGSNDIFGYISSSNKPTPQQFVSSLITTLQDQLQRIYNVGARKFIFVGTGLVGCCPALRIKINSDDCDVVGNSVSDLYNQAVSSLLQKMKSQLSDMNYSFFNSNLAFVDILQRPSDYGFTEVKAACCGLGELNAKVACTPISAYCSNRKTYAFWDFYHPTEATAAILTDRIFNGAAPYVYPINAGQLASL</sequence>
<gene>
    <name evidence="5" type="ORF">AXF42_Ash019686</name>
</gene>
<dbReference type="Gene3D" id="3.40.50.1110">
    <property type="entry name" value="SGNH hydrolase"/>
    <property type="match status" value="1"/>
</dbReference>
<keyword evidence="4" id="KW-0732">Signal</keyword>
<dbReference type="PANTHER" id="PTHR45648:SF106">
    <property type="entry name" value="ANTHER-SPECIFIC PROLINE-RICH PROTEIN APG"/>
    <property type="match status" value="1"/>
</dbReference>
<proteinExistence type="inferred from homology"/>
<evidence type="ECO:0000256" key="2">
    <source>
        <dbReference type="ARBA" id="ARBA00022801"/>
    </source>
</evidence>
<evidence type="ECO:0000256" key="1">
    <source>
        <dbReference type="ARBA" id="ARBA00008668"/>
    </source>
</evidence>
<name>A0A2H9ZTU0_9ASPA</name>
<accession>A0A2H9ZTU0</accession>
<dbReference type="EC" id="1.3.5.6" evidence="5"/>
<evidence type="ECO:0000313" key="6">
    <source>
        <dbReference type="Proteomes" id="UP000236161"/>
    </source>
</evidence>
<dbReference type="InterPro" id="IPR035669">
    <property type="entry name" value="SGNH_plant_lipase-like"/>
</dbReference>
<dbReference type="InterPro" id="IPR001087">
    <property type="entry name" value="GDSL"/>
</dbReference>
<feature type="chain" id="PRO_5014138849" evidence="4">
    <location>
        <begin position="32"/>
        <end position="350"/>
    </location>
</feature>
<dbReference type="AlphaFoldDB" id="A0A2H9ZTU0"/>
<dbReference type="GO" id="GO:0016788">
    <property type="term" value="F:hydrolase activity, acting on ester bonds"/>
    <property type="evidence" value="ECO:0007669"/>
    <property type="project" value="InterPro"/>
</dbReference>
<keyword evidence="2" id="KW-0378">Hydrolase</keyword>
<dbReference type="EMBL" id="KZ454055">
    <property type="protein sequence ID" value="PKA46703.1"/>
    <property type="molecule type" value="Genomic_DNA"/>
</dbReference>
<organism evidence="5 6">
    <name type="scientific">Apostasia shenzhenica</name>
    <dbReference type="NCBI Taxonomy" id="1088818"/>
    <lineage>
        <taxon>Eukaryota</taxon>
        <taxon>Viridiplantae</taxon>
        <taxon>Streptophyta</taxon>
        <taxon>Embryophyta</taxon>
        <taxon>Tracheophyta</taxon>
        <taxon>Spermatophyta</taxon>
        <taxon>Magnoliopsida</taxon>
        <taxon>Liliopsida</taxon>
        <taxon>Asparagales</taxon>
        <taxon>Orchidaceae</taxon>
        <taxon>Apostasioideae</taxon>
        <taxon>Apostasia</taxon>
    </lineage>
</organism>
<protein>
    <submittedName>
        <fullName evidence="5">GDSL esterase/lipase</fullName>
        <ecNumber evidence="5">1.3.5.6</ecNumber>
    </submittedName>
</protein>
<dbReference type="CDD" id="cd01837">
    <property type="entry name" value="SGNH_plant_lipase_like"/>
    <property type="match status" value="1"/>
</dbReference>
<dbReference type="InterPro" id="IPR036514">
    <property type="entry name" value="SGNH_hydro_sf"/>
</dbReference>
<keyword evidence="3" id="KW-0443">Lipid metabolism</keyword>
<comment type="similarity">
    <text evidence="1">Belongs to the 'GDSL' lipolytic enzyme family.</text>
</comment>
<keyword evidence="5" id="KW-0560">Oxidoreductase</keyword>
<dbReference type="STRING" id="1088818.A0A2H9ZTU0"/>
<dbReference type="InterPro" id="IPR051058">
    <property type="entry name" value="GDSL_Est/Lipase"/>
</dbReference>
<keyword evidence="3" id="KW-0442">Lipid degradation</keyword>
<dbReference type="PANTHER" id="PTHR45648">
    <property type="entry name" value="GDSL LIPASE/ACYLHYDROLASE FAMILY PROTEIN (AFU_ORTHOLOGUE AFUA_4G14700)"/>
    <property type="match status" value="1"/>
</dbReference>
<dbReference type="OrthoDB" id="1600564at2759"/>
<reference evidence="5 6" key="1">
    <citation type="journal article" date="2017" name="Nature">
        <title>The Apostasia genome and the evolution of orchids.</title>
        <authorList>
            <person name="Zhang G.Q."/>
            <person name="Liu K.W."/>
            <person name="Li Z."/>
            <person name="Lohaus R."/>
            <person name="Hsiao Y.Y."/>
            <person name="Niu S.C."/>
            <person name="Wang J.Y."/>
            <person name="Lin Y.C."/>
            <person name="Xu Q."/>
            <person name="Chen L.J."/>
            <person name="Yoshida K."/>
            <person name="Fujiwara S."/>
            <person name="Wang Z.W."/>
            <person name="Zhang Y.Q."/>
            <person name="Mitsuda N."/>
            <person name="Wang M."/>
            <person name="Liu G.H."/>
            <person name="Pecoraro L."/>
            <person name="Huang H.X."/>
            <person name="Xiao X.J."/>
            <person name="Lin M."/>
            <person name="Wu X.Y."/>
            <person name="Wu W.L."/>
            <person name="Chen Y.Y."/>
            <person name="Chang S.B."/>
            <person name="Sakamoto S."/>
            <person name="Ohme-Takagi M."/>
            <person name="Yagi M."/>
            <person name="Zeng S.J."/>
            <person name="Shen C.Y."/>
            <person name="Yeh C.M."/>
            <person name="Luo Y.B."/>
            <person name="Tsai W.C."/>
            <person name="Van de Peer Y."/>
            <person name="Liu Z.J."/>
        </authorList>
    </citation>
    <scope>NUCLEOTIDE SEQUENCE [LARGE SCALE GENOMIC DNA]</scope>
    <source>
        <strain evidence="6">cv. Shenzhen</strain>
        <tissue evidence="5">Stem</tissue>
    </source>
</reference>
<feature type="signal peptide" evidence="4">
    <location>
        <begin position="1"/>
        <end position="31"/>
    </location>
</feature>
<dbReference type="Pfam" id="PF00657">
    <property type="entry name" value="Lipase_GDSL"/>
    <property type="match status" value="1"/>
</dbReference>
<evidence type="ECO:0000256" key="4">
    <source>
        <dbReference type="SAM" id="SignalP"/>
    </source>
</evidence>
<dbReference type="GO" id="GO:0016042">
    <property type="term" value="P:lipid catabolic process"/>
    <property type="evidence" value="ECO:0007669"/>
    <property type="project" value="UniProtKB-KW"/>
</dbReference>
<evidence type="ECO:0000313" key="5">
    <source>
        <dbReference type="EMBL" id="PKA46703.1"/>
    </source>
</evidence>
<dbReference type="Proteomes" id="UP000236161">
    <property type="component" value="Unassembled WGS sequence"/>
</dbReference>
<dbReference type="GO" id="GO:0016719">
    <property type="term" value="F:9,9'-di-cis-zeta-carotene desaturase activity"/>
    <property type="evidence" value="ECO:0007669"/>
    <property type="project" value="UniProtKB-EC"/>
</dbReference>
<keyword evidence="6" id="KW-1185">Reference proteome</keyword>
<evidence type="ECO:0000256" key="3">
    <source>
        <dbReference type="ARBA" id="ARBA00022963"/>
    </source>
</evidence>